<dbReference type="InterPro" id="IPR000007">
    <property type="entry name" value="Tubby_C"/>
</dbReference>
<dbReference type="SUPFAM" id="SSF81383">
    <property type="entry name" value="F-box domain"/>
    <property type="match status" value="1"/>
</dbReference>
<dbReference type="Proteomes" id="UP000233837">
    <property type="component" value="Unassembled WGS sequence"/>
</dbReference>
<dbReference type="SMART" id="SM00151">
    <property type="entry name" value="SWIB"/>
    <property type="match status" value="1"/>
</dbReference>
<evidence type="ECO:0000313" key="5">
    <source>
        <dbReference type="Proteomes" id="UP000233837"/>
    </source>
</evidence>
<evidence type="ECO:0000256" key="1">
    <source>
        <dbReference type="ARBA" id="ARBA00007129"/>
    </source>
</evidence>
<reference evidence="4 5" key="2">
    <citation type="journal article" date="2017" name="Nature">
        <title>The Apostasia genome and the evolution of orchids.</title>
        <authorList>
            <person name="Zhang G.Q."/>
            <person name="Liu K.W."/>
            <person name="Li Z."/>
            <person name="Lohaus R."/>
            <person name="Hsiao Y.Y."/>
            <person name="Niu S.C."/>
            <person name="Wang J.Y."/>
            <person name="Lin Y.C."/>
            <person name="Xu Q."/>
            <person name="Chen L.J."/>
            <person name="Yoshida K."/>
            <person name="Fujiwara S."/>
            <person name="Wang Z.W."/>
            <person name="Zhang Y.Q."/>
            <person name="Mitsuda N."/>
            <person name="Wang M."/>
            <person name="Liu G.H."/>
            <person name="Pecoraro L."/>
            <person name="Huang H.X."/>
            <person name="Xiao X.J."/>
            <person name="Lin M."/>
            <person name="Wu X.Y."/>
            <person name="Wu W.L."/>
            <person name="Chen Y.Y."/>
            <person name="Chang S.B."/>
            <person name="Sakamoto S."/>
            <person name="Ohme-Takagi M."/>
            <person name="Yagi M."/>
            <person name="Zeng S.J."/>
            <person name="Shen C.Y."/>
            <person name="Yeh C.M."/>
            <person name="Luo Y.B."/>
            <person name="Tsai W.C."/>
            <person name="Van de Peer Y."/>
            <person name="Liu Z.J."/>
        </authorList>
    </citation>
    <scope>NUCLEOTIDE SEQUENCE [LARGE SCALE GENOMIC DNA]</scope>
    <source>
        <tissue evidence="4">The whole plant</tissue>
    </source>
</reference>
<dbReference type="Pfam" id="PF02201">
    <property type="entry name" value="SWIB"/>
    <property type="match status" value="1"/>
</dbReference>
<dbReference type="CDD" id="cd10567">
    <property type="entry name" value="SWIB-MDM2_like"/>
    <property type="match status" value="1"/>
</dbReference>
<dbReference type="InterPro" id="IPR001810">
    <property type="entry name" value="F-box_dom"/>
</dbReference>
<dbReference type="InterPro" id="IPR036047">
    <property type="entry name" value="F-box-like_dom_sf"/>
</dbReference>
<dbReference type="SUPFAM" id="SSF47592">
    <property type="entry name" value="SWIB/MDM2 domain"/>
    <property type="match status" value="1"/>
</dbReference>
<dbReference type="SMART" id="SM00256">
    <property type="entry name" value="FBOX"/>
    <property type="match status" value="1"/>
</dbReference>
<comment type="similarity">
    <text evidence="1">Belongs to the TUB family.</text>
</comment>
<dbReference type="PRINTS" id="PR01573">
    <property type="entry name" value="SUPERTUBBY"/>
</dbReference>
<accession>A0A2I0WDA7</accession>
<keyword evidence="5" id="KW-1185">Reference proteome</keyword>
<feature type="domain" description="F-box" evidence="3">
    <location>
        <begin position="220"/>
        <end position="266"/>
    </location>
</feature>
<dbReference type="Gene3D" id="1.20.1280.50">
    <property type="match status" value="1"/>
</dbReference>
<dbReference type="Pfam" id="PF01167">
    <property type="entry name" value="Tub"/>
    <property type="match status" value="1"/>
</dbReference>
<evidence type="ECO:0000313" key="4">
    <source>
        <dbReference type="EMBL" id="PKU73649.1"/>
    </source>
</evidence>
<dbReference type="PANTHER" id="PTHR16517:SF50">
    <property type="entry name" value="TUBBY-LIKE F-BOX PROTEIN 7"/>
    <property type="match status" value="1"/>
</dbReference>
<dbReference type="PANTHER" id="PTHR16517">
    <property type="entry name" value="TUBBY-RELATED"/>
    <property type="match status" value="1"/>
</dbReference>
<organism evidence="4 5">
    <name type="scientific">Dendrobium catenatum</name>
    <dbReference type="NCBI Taxonomy" id="906689"/>
    <lineage>
        <taxon>Eukaryota</taxon>
        <taxon>Viridiplantae</taxon>
        <taxon>Streptophyta</taxon>
        <taxon>Embryophyta</taxon>
        <taxon>Tracheophyta</taxon>
        <taxon>Spermatophyta</taxon>
        <taxon>Magnoliopsida</taxon>
        <taxon>Liliopsida</taxon>
        <taxon>Asparagales</taxon>
        <taxon>Orchidaceae</taxon>
        <taxon>Epidendroideae</taxon>
        <taxon>Malaxideae</taxon>
        <taxon>Dendrobiinae</taxon>
        <taxon>Dendrobium</taxon>
    </lineage>
</organism>
<dbReference type="PROSITE" id="PS01200">
    <property type="entry name" value="TUB_1"/>
    <property type="match status" value="1"/>
</dbReference>
<dbReference type="InterPro" id="IPR036885">
    <property type="entry name" value="SWIB_MDM2_dom_sf"/>
</dbReference>
<dbReference type="InterPro" id="IPR025659">
    <property type="entry name" value="Tubby-like_C"/>
</dbReference>
<evidence type="ECO:0000259" key="3">
    <source>
        <dbReference type="PROSITE" id="PS50181"/>
    </source>
</evidence>
<reference evidence="4 5" key="1">
    <citation type="journal article" date="2016" name="Sci. Rep.">
        <title>The Dendrobium catenatum Lindl. genome sequence provides insights into polysaccharide synthase, floral development and adaptive evolution.</title>
        <authorList>
            <person name="Zhang G.Q."/>
            <person name="Xu Q."/>
            <person name="Bian C."/>
            <person name="Tsai W.C."/>
            <person name="Yeh C.M."/>
            <person name="Liu K.W."/>
            <person name="Yoshida K."/>
            <person name="Zhang L.S."/>
            <person name="Chang S.B."/>
            <person name="Chen F."/>
            <person name="Shi Y."/>
            <person name="Su Y.Y."/>
            <person name="Zhang Y.Q."/>
            <person name="Chen L.J."/>
            <person name="Yin Y."/>
            <person name="Lin M."/>
            <person name="Huang H."/>
            <person name="Deng H."/>
            <person name="Wang Z.W."/>
            <person name="Zhu S.L."/>
            <person name="Zhao X."/>
            <person name="Deng C."/>
            <person name="Niu S.C."/>
            <person name="Huang J."/>
            <person name="Wang M."/>
            <person name="Liu G.H."/>
            <person name="Yang H.J."/>
            <person name="Xiao X.J."/>
            <person name="Hsiao Y.Y."/>
            <person name="Wu W.L."/>
            <person name="Chen Y.Y."/>
            <person name="Mitsuda N."/>
            <person name="Ohme-Takagi M."/>
            <person name="Luo Y.B."/>
            <person name="Van de Peer Y."/>
            <person name="Liu Z.J."/>
        </authorList>
    </citation>
    <scope>NUCLEOTIDE SEQUENCE [LARGE SCALE GENOMIC DNA]</scope>
    <source>
        <tissue evidence="4">The whole plant</tissue>
    </source>
</reference>
<dbReference type="InterPro" id="IPR003121">
    <property type="entry name" value="SWIB_MDM2_domain"/>
</dbReference>
<dbReference type="Pfam" id="PF12937">
    <property type="entry name" value="F-box-like"/>
    <property type="match status" value="1"/>
</dbReference>
<dbReference type="FunFam" id="1.20.1280.50:FF:000048">
    <property type="entry name" value="F-box family protein-like"/>
    <property type="match status" value="1"/>
</dbReference>
<dbReference type="PROSITE" id="PS50181">
    <property type="entry name" value="FBOX"/>
    <property type="match status" value="1"/>
</dbReference>
<dbReference type="Gene3D" id="3.20.90.10">
    <property type="entry name" value="Tubby Protein, Chain A"/>
    <property type="match status" value="1"/>
</dbReference>
<gene>
    <name evidence="4" type="primary">TULP7</name>
    <name evidence="4" type="ORF">MA16_Dca009956</name>
</gene>
<dbReference type="EMBL" id="KZ502732">
    <property type="protein sequence ID" value="PKU73649.1"/>
    <property type="molecule type" value="Genomic_DNA"/>
</dbReference>
<evidence type="ECO:0000256" key="2">
    <source>
        <dbReference type="SAM" id="MobiDB-lite"/>
    </source>
</evidence>
<feature type="region of interest" description="Disordered" evidence="2">
    <location>
        <begin position="169"/>
        <end position="219"/>
    </location>
</feature>
<dbReference type="InterPro" id="IPR018066">
    <property type="entry name" value="Tubby_C_CS"/>
</dbReference>
<proteinExistence type="inferred from homology"/>
<dbReference type="Gene3D" id="1.10.245.10">
    <property type="entry name" value="SWIB/MDM2 domain"/>
    <property type="match status" value="1"/>
</dbReference>
<dbReference type="SUPFAM" id="SSF54518">
    <property type="entry name" value="Tubby C-terminal domain-like"/>
    <property type="match status" value="1"/>
</dbReference>
<dbReference type="AlphaFoldDB" id="A0A2I0WDA7"/>
<protein>
    <submittedName>
        <fullName evidence="4">Tubby-like F-box protein 7</fullName>
    </submittedName>
</protein>
<name>A0A2I0WDA7_9ASPA</name>
<dbReference type="InterPro" id="IPR019835">
    <property type="entry name" value="SWIB_domain"/>
</dbReference>
<sequence length="582" mass="64918">MVRERGNEAEEYVKYGKKMRFGGSDGCGSFTIRAKEESGQLACANREVSANLQLEAMLRVFRGARPLAAAAKATANAAAPALRAVAEPKGILKPVPVSAAMRKFIGQPEISRAEAVKKVWDHIKLHQLQTKTHPRYSSSASSALVSTCFDMADSDEEDHHLVDFVESSMLSGPPDKVGCEEETGEATRPSKRPRIDMDRSHPVRRNQGPPHLPSTTRIESGVFSNIPPEVIHNILKFLSSEDLISCSIVCKFLSYAASDESLWRRLYCMRWGLASASSKLRASAWKNLYIQEQQQAALIDDMEPFMGSGRYARAYSLGYSCIDDKELEAVLRSDFLGTKFTFYDSQPPYDGAKASNGRSGRRFASKQISPQVPAANFKIGYISYKFNILKTKGPRRMHCTLQLPPETIDSDCKLSSQVPPEPFVMKNKTPRWHEQLQCWCLNFHGRVTVASVKNFQLVAVGDEETVLLQFGKVGDDMFTMDYTYPLSAFQAFVICLTCFGLGAGRPSSGEISTTSRFNLCLAGRRRYWDFEESQRCRSPSVASYRSSVVSLPFLFLFTSSQLFSSNLYRISIGSFTLKPKII</sequence>